<dbReference type="OrthoDB" id="68692at2"/>
<evidence type="ECO:0000313" key="1">
    <source>
        <dbReference type="EMBL" id="KAA6436326.1"/>
    </source>
</evidence>
<dbReference type="EMBL" id="VOIR01000011">
    <property type="protein sequence ID" value="KAA6436326.1"/>
    <property type="molecule type" value="Genomic_DNA"/>
</dbReference>
<dbReference type="AlphaFoldDB" id="A0A5M8QNL8"/>
<comment type="caution">
    <text evidence="1">The sequence shown here is derived from an EMBL/GenBank/DDBJ whole genome shotgun (WGS) entry which is preliminary data.</text>
</comment>
<reference evidence="1 2" key="1">
    <citation type="submission" date="2019-08" db="EMBL/GenBank/DDBJ databases">
        <title>Agrococcus lahaulensis sp. nov., isolated from a cold desert of the Indian Himalayas.</title>
        <authorList>
            <person name="Qu J.H."/>
        </authorList>
    </citation>
    <scope>NUCLEOTIDE SEQUENCE [LARGE SCALE GENOMIC DNA]</scope>
    <source>
        <strain evidence="1 2">NS18</strain>
    </source>
</reference>
<evidence type="ECO:0000313" key="2">
    <source>
        <dbReference type="Proteomes" id="UP000323221"/>
    </source>
</evidence>
<protein>
    <submittedName>
        <fullName evidence="1">Uncharacterized protein</fullName>
    </submittedName>
</protein>
<proteinExistence type="predicted"/>
<organism evidence="1 2">
    <name type="scientific">Agrococcus sediminis</name>
    <dbReference type="NCBI Taxonomy" id="2599924"/>
    <lineage>
        <taxon>Bacteria</taxon>
        <taxon>Bacillati</taxon>
        <taxon>Actinomycetota</taxon>
        <taxon>Actinomycetes</taxon>
        <taxon>Micrococcales</taxon>
        <taxon>Microbacteriaceae</taxon>
        <taxon>Agrococcus</taxon>
    </lineage>
</organism>
<sequence>MIPSDWMPHRRPDGETVGYVRMVGDDFQPMDLLGRPLAEAADWLAAEEALDEHPIAWLTDAFLLSVDDGDVRVRVTELTPERVRVKRDDLGAVGGDARFWELPVPETGRLRPAPPLTEWPGAAT</sequence>
<accession>A0A5M8QNL8</accession>
<dbReference type="RefSeq" id="WP_146354987.1">
    <property type="nucleotide sequence ID" value="NZ_VOIR01000011.1"/>
</dbReference>
<keyword evidence="2" id="KW-1185">Reference proteome</keyword>
<dbReference type="Proteomes" id="UP000323221">
    <property type="component" value="Unassembled WGS sequence"/>
</dbReference>
<gene>
    <name evidence="1" type="ORF">FQ330_02655</name>
</gene>
<name>A0A5M8QNL8_9MICO</name>